<comment type="caution">
    <text evidence="2">The sequence shown here is derived from an EMBL/GenBank/DDBJ whole genome shotgun (WGS) entry which is preliminary data.</text>
</comment>
<accession>A0AAV3YGP6</accession>
<protein>
    <submittedName>
        <fullName evidence="2">Uncharacterized protein</fullName>
    </submittedName>
</protein>
<dbReference type="Proteomes" id="UP000735302">
    <property type="component" value="Unassembled WGS sequence"/>
</dbReference>
<sequence length="107" mass="12076">MHLFLSSKQAAATFKSHSHTFKNFKLNLVTQLARRATTSADPSTSLPTPSEKGRRCSTGPLERFTENKHLIIEQMRTEDVNTAAHQINQEERHLSVKAVRTVSIFTL</sequence>
<gene>
    <name evidence="2" type="ORF">PoB_000811700</name>
</gene>
<evidence type="ECO:0000313" key="2">
    <source>
        <dbReference type="EMBL" id="GFN81611.1"/>
    </source>
</evidence>
<keyword evidence="3" id="KW-1185">Reference proteome</keyword>
<feature type="region of interest" description="Disordered" evidence="1">
    <location>
        <begin position="35"/>
        <end position="60"/>
    </location>
</feature>
<dbReference type="AlphaFoldDB" id="A0AAV3YGP6"/>
<proteinExistence type="predicted"/>
<feature type="compositionally biased region" description="Polar residues" evidence="1">
    <location>
        <begin position="36"/>
        <end position="48"/>
    </location>
</feature>
<evidence type="ECO:0000313" key="3">
    <source>
        <dbReference type="Proteomes" id="UP000735302"/>
    </source>
</evidence>
<evidence type="ECO:0000256" key="1">
    <source>
        <dbReference type="SAM" id="MobiDB-lite"/>
    </source>
</evidence>
<organism evidence="2 3">
    <name type="scientific">Plakobranchus ocellatus</name>
    <dbReference type="NCBI Taxonomy" id="259542"/>
    <lineage>
        <taxon>Eukaryota</taxon>
        <taxon>Metazoa</taxon>
        <taxon>Spiralia</taxon>
        <taxon>Lophotrochozoa</taxon>
        <taxon>Mollusca</taxon>
        <taxon>Gastropoda</taxon>
        <taxon>Heterobranchia</taxon>
        <taxon>Euthyneura</taxon>
        <taxon>Panpulmonata</taxon>
        <taxon>Sacoglossa</taxon>
        <taxon>Placobranchoidea</taxon>
        <taxon>Plakobranchidae</taxon>
        <taxon>Plakobranchus</taxon>
    </lineage>
</organism>
<name>A0AAV3YGP6_9GAST</name>
<dbReference type="EMBL" id="BLXT01000945">
    <property type="protein sequence ID" value="GFN81611.1"/>
    <property type="molecule type" value="Genomic_DNA"/>
</dbReference>
<reference evidence="2 3" key="1">
    <citation type="journal article" date="2021" name="Elife">
        <title>Chloroplast acquisition without the gene transfer in kleptoplastic sea slugs, Plakobranchus ocellatus.</title>
        <authorList>
            <person name="Maeda T."/>
            <person name="Takahashi S."/>
            <person name="Yoshida T."/>
            <person name="Shimamura S."/>
            <person name="Takaki Y."/>
            <person name="Nagai Y."/>
            <person name="Toyoda A."/>
            <person name="Suzuki Y."/>
            <person name="Arimoto A."/>
            <person name="Ishii H."/>
            <person name="Satoh N."/>
            <person name="Nishiyama T."/>
            <person name="Hasebe M."/>
            <person name="Maruyama T."/>
            <person name="Minagawa J."/>
            <person name="Obokata J."/>
            <person name="Shigenobu S."/>
        </authorList>
    </citation>
    <scope>NUCLEOTIDE SEQUENCE [LARGE SCALE GENOMIC DNA]</scope>
</reference>